<comment type="function">
    <text evidence="9">Involved in the cellular defense against the biological effects of O6-methylguanine (O6-MeG) and O4-methylthymine (O4-MeT) in DNA. Repairs the methylated nucleobase in DNA by stoichiometrically transferring the methyl group to a cysteine residue in the enzyme. This is a suicide reaction: the enzyme is irreversibly inactivated.</text>
</comment>
<sequence length="183" mass="20881">MTYQTIISSPLGKIMLKGTDAGISRISFWKHDVESQIFNESEHDVHGEDLHEIPDCLKDCVLQLNEYFEGTRKEFDLRLDFGDAPEFHKEVWKMVKLIPYGRTRTYADIAEVIDHQHAYRAVGHANGMNPLPIVIPCHRVIGKDGSLTGYAYGLEMKRWLLSHESPGQYMKQGDLVDVLEAAH</sequence>
<dbReference type="Gene3D" id="1.10.10.10">
    <property type="entry name" value="Winged helix-like DNA-binding domain superfamily/Winged helix DNA-binding domain"/>
    <property type="match status" value="1"/>
</dbReference>
<keyword evidence="7 9" id="KW-0234">DNA repair</keyword>
<protein>
    <recommendedName>
        <fullName evidence="9">Methylated-DNA--protein-cysteine methyltransferase</fullName>
        <ecNumber evidence="9">2.1.1.63</ecNumber>
    </recommendedName>
    <alternativeName>
        <fullName evidence="9">6-O-methylguanine-DNA methyltransferase</fullName>
        <shortName evidence="9">MGMT</shortName>
    </alternativeName>
    <alternativeName>
        <fullName evidence="9">O-6-methylguanine-DNA-alkyltransferase</fullName>
    </alternativeName>
</protein>
<comment type="caution">
    <text evidence="12">The sequence shown here is derived from an EMBL/GenBank/DDBJ whole genome shotgun (WGS) entry which is preliminary data.</text>
</comment>
<evidence type="ECO:0000256" key="9">
    <source>
        <dbReference type="HAMAP-Rule" id="MF_00772"/>
    </source>
</evidence>
<dbReference type="Proteomes" id="UP000808337">
    <property type="component" value="Unassembled WGS sequence"/>
</dbReference>
<name>A0A9D7XTH6_9BACT</name>
<dbReference type="InterPro" id="IPR036631">
    <property type="entry name" value="MGMT_N_sf"/>
</dbReference>
<dbReference type="AlphaFoldDB" id="A0A9D7XTH6"/>
<dbReference type="GO" id="GO:0006307">
    <property type="term" value="P:DNA alkylation repair"/>
    <property type="evidence" value="ECO:0007669"/>
    <property type="project" value="UniProtKB-UniRule"/>
</dbReference>
<dbReference type="EMBL" id="JADKGY010000006">
    <property type="protein sequence ID" value="MBK9982722.1"/>
    <property type="molecule type" value="Genomic_DNA"/>
</dbReference>
<dbReference type="EC" id="2.1.1.63" evidence="9"/>
<dbReference type="InterPro" id="IPR036217">
    <property type="entry name" value="MethylDNA_cys_MeTrfase_DNAb"/>
</dbReference>
<organism evidence="12 13">
    <name type="scientific">Candidatus Opimibacter skivensis</name>
    <dbReference type="NCBI Taxonomy" id="2982028"/>
    <lineage>
        <taxon>Bacteria</taxon>
        <taxon>Pseudomonadati</taxon>
        <taxon>Bacteroidota</taxon>
        <taxon>Saprospiria</taxon>
        <taxon>Saprospirales</taxon>
        <taxon>Saprospiraceae</taxon>
        <taxon>Candidatus Opimibacter</taxon>
    </lineage>
</organism>
<dbReference type="FunFam" id="1.10.10.10:FF:000214">
    <property type="entry name" value="Methylated-DNA--protein-cysteine methyltransferase"/>
    <property type="match status" value="1"/>
</dbReference>
<dbReference type="SUPFAM" id="SSF53155">
    <property type="entry name" value="Methylated DNA-protein cysteine methyltransferase domain"/>
    <property type="match status" value="1"/>
</dbReference>
<proteinExistence type="inferred from homology"/>
<dbReference type="CDD" id="cd06445">
    <property type="entry name" value="ATase"/>
    <property type="match status" value="1"/>
</dbReference>
<dbReference type="GO" id="GO:0005737">
    <property type="term" value="C:cytoplasm"/>
    <property type="evidence" value="ECO:0007669"/>
    <property type="project" value="UniProtKB-SubCell"/>
</dbReference>
<accession>A0A9D7XTH6</accession>
<evidence type="ECO:0000256" key="5">
    <source>
        <dbReference type="ARBA" id="ARBA00022679"/>
    </source>
</evidence>
<feature type="domain" description="Methylguanine DNA methyltransferase ribonuclease-like" evidence="11">
    <location>
        <begin position="3"/>
        <end position="81"/>
    </location>
</feature>
<feature type="active site" description="Nucleophile; methyl group acceptor" evidence="9">
    <location>
        <position position="137"/>
    </location>
</feature>
<dbReference type="InterPro" id="IPR023546">
    <property type="entry name" value="MGMT"/>
</dbReference>
<gene>
    <name evidence="12" type="ORF">IPP15_09915</name>
</gene>
<comment type="catalytic activity">
    <reaction evidence="8 9">
        <text>a 6-O-methyl-2'-deoxyguanosine in DNA + L-cysteinyl-[protein] = S-methyl-L-cysteinyl-[protein] + a 2'-deoxyguanosine in DNA</text>
        <dbReference type="Rhea" id="RHEA:24000"/>
        <dbReference type="Rhea" id="RHEA-COMP:10131"/>
        <dbReference type="Rhea" id="RHEA-COMP:10132"/>
        <dbReference type="Rhea" id="RHEA-COMP:11367"/>
        <dbReference type="Rhea" id="RHEA-COMP:11368"/>
        <dbReference type="ChEBI" id="CHEBI:29950"/>
        <dbReference type="ChEBI" id="CHEBI:82612"/>
        <dbReference type="ChEBI" id="CHEBI:85445"/>
        <dbReference type="ChEBI" id="CHEBI:85448"/>
        <dbReference type="EC" id="2.1.1.63"/>
    </reaction>
</comment>
<dbReference type="Pfam" id="PF02870">
    <property type="entry name" value="Methyltransf_1N"/>
    <property type="match status" value="1"/>
</dbReference>
<dbReference type="PANTHER" id="PTHR10815:SF13">
    <property type="entry name" value="METHYLATED-DNA--PROTEIN-CYSTEINE METHYLTRANSFERASE"/>
    <property type="match status" value="1"/>
</dbReference>
<evidence type="ECO:0000313" key="13">
    <source>
        <dbReference type="Proteomes" id="UP000808337"/>
    </source>
</evidence>
<dbReference type="InterPro" id="IPR014048">
    <property type="entry name" value="MethylDNA_cys_MeTrfase_DNA-bd"/>
</dbReference>
<evidence type="ECO:0000313" key="12">
    <source>
        <dbReference type="EMBL" id="MBK9982722.1"/>
    </source>
</evidence>
<dbReference type="NCBIfam" id="TIGR00589">
    <property type="entry name" value="ogt"/>
    <property type="match status" value="1"/>
</dbReference>
<dbReference type="SUPFAM" id="SSF46767">
    <property type="entry name" value="Methylated DNA-protein cysteine methyltransferase, C-terminal domain"/>
    <property type="match status" value="1"/>
</dbReference>
<dbReference type="InterPro" id="IPR001497">
    <property type="entry name" value="MethylDNA_cys_MeTrfase_AS"/>
</dbReference>
<dbReference type="Pfam" id="PF01035">
    <property type="entry name" value="DNA_binding_1"/>
    <property type="match status" value="1"/>
</dbReference>
<comment type="subcellular location">
    <subcellularLocation>
        <location evidence="9">Cytoplasm</location>
    </subcellularLocation>
</comment>
<evidence type="ECO:0000256" key="4">
    <source>
        <dbReference type="ARBA" id="ARBA00022603"/>
    </source>
</evidence>
<evidence type="ECO:0000259" key="10">
    <source>
        <dbReference type="Pfam" id="PF01035"/>
    </source>
</evidence>
<dbReference type="HAMAP" id="MF_00772">
    <property type="entry name" value="OGT"/>
    <property type="match status" value="1"/>
</dbReference>
<keyword evidence="6 9" id="KW-0227">DNA damage</keyword>
<keyword evidence="5 9" id="KW-0808">Transferase</keyword>
<evidence type="ECO:0000256" key="8">
    <source>
        <dbReference type="ARBA" id="ARBA00049348"/>
    </source>
</evidence>
<comment type="similarity">
    <text evidence="2 9">Belongs to the MGMT family.</text>
</comment>
<dbReference type="InterPro" id="IPR008332">
    <property type="entry name" value="MethylG_MeTrfase_N"/>
</dbReference>
<feature type="domain" description="Methylated-DNA-[protein]-cysteine S-methyltransferase DNA binding" evidence="10">
    <location>
        <begin position="86"/>
        <end position="165"/>
    </location>
</feature>
<dbReference type="InterPro" id="IPR036388">
    <property type="entry name" value="WH-like_DNA-bd_sf"/>
</dbReference>
<reference evidence="12 13" key="1">
    <citation type="submission" date="2020-10" db="EMBL/GenBank/DDBJ databases">
        <title>Connecting structure to function with the recovery of over 1000 high-quality activated sludge metagenome-assembled genomes encoding full-length rRNA genes using long-read sequencing.</title>
        <authorList>
            <person name="Singleton C.M."/>
            <person name="Petriglieri F."/>
            <person name="Kristensen J.M."/>
            <person name="Kirkegaard R.H."/>
            <person name="Michaelsen T.Y."/>
            <person name="Andersen M.H."/>
            <person name="Karst S.M."/>
            <person name="Dueholm M.S."/>
            <person name="Nielsen P.H."/>
            <person name="Albertsen M."/>
        </authorList>
    </citation>
    <scope>NUCLEOTIDE SEQUENCE [LARGE SCALE GENOMIC DNA]</scope>
    <source>
        <strain evidence="12">Ribe_18-Q3-R11-54_MAXAC.273</strain>
    </source>
</reference>
<comment type="catalytic activity">
    <reaction evidence="1 9">
        <text>a 4-O-methyl-thymidine in DNA + L-cysteinyl-[protein] = a thymidine in DNA + S-methyl-L-cysteinyl-[protein]</text>
        <dbReference type="Rhea" id="RHEA:53428"/>
        <dbReference type="Rhea" id="RHEA-COMP:10131"/>
        <dbReference type="Rhea" id="RHEA-COMP:10132"/>
        <dbReference type="Rhea" id="RHEA-COMP:13555"/>
        <dbReference type="Rhea" id="RHEA-COMP:13556"/>
        <dbReference type="ChEBI" id="CHEBI:29950"/>
        <dbReference type="ChEBI" id="CHEBI:82612"/>
        <dbReference type="ChEBI" id="CHEBI:137386"/>
        <dbReference type="ChEBI" id="CHEBI:137387"/>
        <dbReference type="EC" id="2.1.1.63"/>
    </reaction>
</comment>
<dbReference type="PANTHER" id="PTHR10815">
    <property type="entry name" value="METHYLATED-DNA--PROTEIN-CYSTEINE METHYLTRANSFERASE"/>
    <property type="match status" value="1"/>
</dbReference>
<evidence type="ECO:0000256" key="1">
    <source>
        <dbReference type="ARBA" id="ARBA00001286"/>
    </source>
</evidence>
<evidence type="ECO:0000256" key="7">
    <source>
        <dbReference type="ARBA" id="ARBA00023204"/>
    </source>
</evidence>
<evidence type="ECO:0000256" key="3">
    <source>
        <dbReference type="ARBA" id="ARBA00022490"/>
    </source>
</evidence>
<dbReference type="Gene3D" id="3.30.160.70">
    <property type="entry name" value="Methylated DNA-protein cysteine methyltransferase domain"/>
    <property type="match status" value="1"/>
</dbReference>
<evidence type="ECO:0000259" key="11">
    <source>
        <dbReference type="Pfam" id="PF02870"/>
    </source>
</evidence>
<dbReference type="GO" id="GO:0032259">
    <property type="term" value="P:methylation"/>
    <property type="evidence" value="ECO:0007669"/>
    <property type="project" value="UniProtKB-KW"/>
</dbReference>
<comment type="miscellaneous">
    <text evidence="9">This enzyme catalyzes only one turnover and therefore is not strictly catalytic. According to one definition, an enzyme is a biocatalyst that acts repeatedly and over many reaction cycles.</text>
</comment>
<keyword evidence="4 9" id="KW-0489">Methyltransferase</keyword>
<evidence type="ECO:0000256" key="6">
    <source>
        <dbReference type="ARBA" id="ARBA00022763"/>
    </source>
</evidence>
<keyword evidence="3 9" id="KW-0963">Cytoplasm</keyword>
<evidence type="ECO:0000256" key="2">
    <source>
        <dbReference type="ARBA" id="ARBA00008711"/>
    </source>
</evidence>
<dbReference type="PROSITE" id="PS00374">
    <property type="entry name" value="MGMT"/>
    <property type="match status" value="1"/>
</dbReference>
<dbReference type="GO" id="GO:0003908">
    <property type="term" value="F:methylated-DNA-[protein]-cysteine S-methyltransferase activity"/>
    <property type="evidence" value="ECO:0007669"/>
    <property type="project" value="UniProtKB-UniRule"/>
</dbReference>